<dbReference type="GeneID" id="37285767"/>
<dbReference type="InterPro" id="IPR013216">
    <property type="entry name" value="Methyltransf_11"/>
</dbReference>
<organism evidence="2 3">
    <name type="scientific">Haloplanus rubicundus</name>
    <dbReference type="NCBI Taxonomy" id="1547898"/>
    <lineage>
        <taxon>Archaea</taxon>
        <taxon>Methanobacteriati</taxon>
        <taxon>Methanobacteriota</taxon>
        <taxon>Stenosarchaea group</taxon>
        <taxon>Halobacteria</taxon>
        <taxon>Halobacteriales</taxon>
        <taxon>Haloferacaceae</taxon>
        <taxon>Haloplanus</taxon>
    </lineage>
</organism>
<dbReference type="Gene3D" id="3.40.50.150">
    <property type="entry name" value="Vaccinia Virus protein VP39"/>
    <property type="match status" value="1"/>
</dbReference>
<dbReference type="PANTHER" id="PTHR43591">
    <property type="entry name" value="METHYLTRANSFERASE"/>
    <property type="match status" value="1"/>
</dbReference>
<reference evidence="2 3" key="1">
    <citation type="submission" date="2018-07" db="EMBL/GenBank/DDBJ databases">
        <title>Genome sequences of Haloplanus sp. CBA1112.</title>
        <authorList>
            <person name="Kim Y.B."/>
            <person name="Roh S.W."/>
        </authorList>
    </citation>
    <scope>NUCLEOTIDE SEQUENCE [LARGE SCALE GENOMIC DNA]</scope>
    <source>
        <strain evidence="2 3">CBA1112</strain>
    </source>
</reference>
<feature type="domain" description="Methyltransferase type 11" evidence="1">
    <location>
        <begin position="48"/>
        <end position="140"/>
    </location>
</feature>
<dbReference type="RefSeq" id="WP_114605006.1">
    <property type="nucleotide sequence ID" value="NZ_CP031148.1"/>
</dbReference>
<name>A0A345E9A9_9EURY</name>
<protein>
    <submittedName>
        <fullName evidence="2">Class I SAM-dependent methyltransferase</fullName>
    </submittedName>
</protein>
<evidence type="ECO:0000259" key="1">
    <source>
        <dbReference type="Pfam" id="PF08241"/>
    </source>
</evidence>
<dbReference type="SUPFAM" id="SSF53335">
    <property type="entry name" value="S-adenosyl-L-methionine-dependent methyltransferases"/>
    <property type="match status" value="1"/>
</dbReference>
<dbReference type="EMBL" id="CP031148">
    <property type="protein sequence ID" value="AXG08781.1"/>
    <property type="molecule type" value="Genomic_DNA"/>
</dbReference>
<keyword evidence="2" id="KW-0808">Transferase</keyword>
<dbReference type="GO" id="GO:0032259">
    <property type="term" value="P:methylation"/>
    <property type="evidence" value="ECO:0007669"/>
    <property type="project" value="UniProtKB-KW"/>
</dbReference>
<dbReference type="PANTHER" id="PTHR43591:SF24">
    <property type="entry name" value="2-METHOXY-6-POLYPRENYL-1,4-BENZOQUINOL METHYLASE, MITOCHONDRIAL"/>
    <property type="match status" value="1"/>
</dbReference>
<keyword evidence="2" id="KW-0489">Methyltransferase</keyword>
<dbReference type="CDD" id="cd02440">
    <property type="entry name" value="AdoMet_MTases"/>
    <property type="match status" value="1"/>
</dbReference>
<gene>
    <name evidence="2" type="ORF">DU484_02275</name>
</gene>
<dbReference type="InterPro" id="IPR029063">
    <property type="entry name" value="SAM-dependent_MTases_sf"/>
</dbReference>
<dbReference type="Proteomes" id="UP000252985">
    <property type="component" value="Chromosome"/>
</dbReference>
<dbReference type="Pfam" id="PF08241">
    <property type="entry name" value="Methyltransf_11"/>
    <property type="match status" value="1"/>
</dbReference>
<dbReference type="KEGG" id="haq:DU484_02275"/>
<sequence>MEDGANRKTATADSFGASADGYLSSTTHREGADLERLASWCDEASWALDVATGAGHTAGALVDTGVPNVVAADASHSMVATSVDSFPGVAGVVADAERLPFPAETFDAVTCRIAAHHFPDPETFLDEVSRVLRPGGVFAFEDNVVPDDDTLGSFLNRVEEMRDPTHVESYRTSTWHRWMENTGFAVAETAHLVKRLDVQAWIDRIHSLDAEEGARVRRTLAEAPEPVLDFFDVRFEDGAVGSFGSPKALIRAPKPSE</sequence>
<evidence type="ECO:0000313" key="2">
    <source>
        <dbReference type="EMBL" id="AXG08781.1"/>
    </source>
</evidence>
<accession>A0A345E9A9</accession>
<proteinExistence type="predicted"/>
<evidence type="ECO:0000313" key="3">
    <source>
        <dbReference type="Proteomes" id="UP000252985"/>
    </source>
</evidence>
<dbReference type="AlphaFoldDB" id="A0A345E9A9"/>
<dbReference type="GO" id="GO:0008757">
    <property type="term" value="F:S-adenosylmethionine-dependent methyltransferase activity"/>
    <property type="evidence" value="ECO:0007669"/>
    <property type="project" value="InterPro"/>
</dbReference>